<evidence type="ECO:0000256" key="3">
    <source>
        <dbReference type="ARBA" id="ARBA00020902"/>
    </source>
</evidence>
<evidence type="ECO:0000256" key="10">
    <source>
        <dbReference type="SAM" id="Phobius"/>
    </source>
</evidence>
<evidence type="ECO:0000256" key="9">
    <source>
        <dbReference type="ARBA" id="ARBA00048975"/>
    </source>
</evidence>
<keyword evidence="10" id="KW-0812">Transmembrane</keyword>
<dbReference type="InterPro" id="IPR003835">
    <property type="entry name" value="Glyco_trans_19"/>
</dbReference>
<gene>
    <name evidence="11" type="ORF">ATZ36_11060</name>
</gene>
<dbReference type="Pfam" id="PF02684">
    <property type="entry name" value="LpxB"/>
    <property type="match status" value="1"/>
</dbReference>
<evidence type="ECO:0000313" key="11">
    <source>
        <dbReference type="EMBL" id="OEG69179.1"/>
    </source>
</evidence>
<dbReference type="GO" id="GO:0016020">
    <property type="term" value="C:membrane"/>
    <property type="evidence" value="ECO:0007669"/>
    <property type="project" value="GOC"/>
</dbReference>
<keyword evidence="8" id="KW-0443">Lipid metabolism</keyword>
<dbReference type="SUPFAM" id="SSF53756">
    <property type="entry name" value="UDP-Glycosyltransferase/glycogen phosphorylase"/>
    <property type="match status" value="1"/>
</dbReference>
<evidence type="ECO:0000256" key="5">
    <source>
        <dbReference type="ARBA" id="ARBA00022556"/>
    </source>
</evidence>
<evidence type="ECO:0000256" key="4">
    <source>
        <dbReference type="ARBA" id="ARBA00022516"/>
    </source>
</evidence>
<name>A0A1E5IF99_ENDTX</name>
<evidence type="ECO:0000256" key="1">
    <source>
        <dbReference type="ARBA" id="ARBA00002056"/>
    </source>
</evidence>
<proteinExistence type="predicted"/>
<evidence type="ECO:0000256" key="7">
    <source>
        <dbReference type="ARBA" id="ARBA00022679"/>
    </source>
</evidence>
<reference evidence="11 12" key="1">
    <citation type="submission" date="2015-11" db="EMBL/GenBank/DDBJ databases">
        <title>Evidence for parallel genomic evolution in an endosymbiosis of termite gut flagellates.</title>
        <authorList>
            <person name="Zheng H."/>
        </authorList>
    </citation>
    <scope>NUCLEOTIDE SEQUENCE [LARGE SCALE GENOMIC DNA]</scope>
    <source>
        <strain evidence="11 12">CET450</strain>
    </source>
</reference>
<accession>A0A1E5IF99</accession>
<keyword evidence="7" id="KW-0808">Transferase</keyword>
<comment type="function">
    <text evidence="1">Condensation of UDP-2,3-diacylglucosamine and 2,3-diacylglucosamine-1-phosphate to form lipid A disaccharide, a precursor of lipid A, a phosphorylated glycolipid that anchors the lipopolysaccharide to the outer membrane of the cell.</text>
</comment>
<comment type="catalytic activity">
    <reaction evidence="9">
        <text>a lipid X + a UDP-2-N,3-O-bis[(3R)-3-hydroxyacyl]-alpha-D-glucosamine = a lipid A disaccharide + UDP + H(+)</text>
        <dbReference type="Rhea" id="RHEA:67828"/>
        <dbReference type="ChEBI" id="CHEBI:15378"/>
        <dbReference type="ChEBI" id="CHEBI:58223"/>
        <dbReference type="ChEBI" id="CHEBI:137748"/>
        <dbReference type="ChEBI" id="CHEBI:176338"/>
        <dbReference type="ChEBI" id="CHEBI:176343"/>
        <dbReference type="EC" id="2.4.1.182"/>
    </reaction>
</comment>
<keyword evidence="10" id="KW-1133">Transmembrane helix</keyword>
<dbReference type="AlphaFoldDB" id="A0A1E5IF99"/>
<evidence type="ECO:0000256" key="8">
    <source>
        <dbReference type="ARBA" id="ARBA00023098"/>
    </source>
</evidence>
<evidence type="ECO:0000256" key="2">
    <source>
        <dbReference type="ARBA" id="ARBA00012687"/>
    </source>
</evidence>
<dbReference type="EC" id="2.4.1.182" evidence="2"/>
<dbReference type="GO" id="GO:0008915">
    <property type="term" value="F:lipid-A-disaccharide synthase activity"/>
    <property type="evidence" value="ECO:0007669"/>
    <property type="project" value="UniProtKB-EC"/>
</dbReference>
<keyword evidence="4" id="KW-0444">Lipid biosynthesis</keyword>
<organism evidence="11 12">
    <name type="scientific">Endomicrobium trichonymphae</name>
    <dbReference type="NCBI Taxonomy" id="1408204"/>
    <lineage>
        <taxon>Bacteria</taxon>
        <taxon>Pseudomonadati</taxon>
        <taxon>Elusimicrobiota</taxon>
        <taxon>Endomicrobiia</taxon>
        <taxon>Endomicrobiales</taxon>
        <taxon>Endomicrobiaceae</taxon>
        <taxon>Candidatus Endomicrobiellum</taxon>
    </lineage>
</organism>
<feature type="transmembrane region" description="Helical" evidence="10">
    <location>
        <begin position="37"/>
        <end position="57"/>
    </location>
</feature>
<dbReference type="GO" id="GO:0005543">
    <property type="term" value="F:phospholipid binding"/>
    <property type="evidence" value="ECO:0007669"/>
    <property type="project" value="TreeGrafter"/>
</dbReference>
<protein>
    <recommendedName>
        <fullName evidence="3">Lipid-A-disaccharide synthase</fullName>
        <ecNumber evidence="2">2.4.1.182</ecNumber>
    </recommendedName>
</protein>
<keyword evidence="6" id="KW-0328">Glycosyltransferase</keyword>
<sequence length="82" mass="9171">MFNASGSAVFDLPEYIELETSGYFAICPSGTVNLENALMGIPMVVMYKLSYFNYFFIKAIIKIKYTAIVNILAGRSIVPEFI</sequence>
<evidence type="ECO:0000313" key="12">
    <source>
        <dbReference type="Proteomes" id="UP000095237"/>
    </source>
</evidence>
<dbReference type="EMBL" id="LNVX01000822">
    <property type="protein sequence ID" value="OEG69179.1"/>
    <property type="molecule type" value="Genomic_DNA"/>
</dbReference>
<evidence type="ECO:0000256" key="6">
    <source>
        <dbReference type="ARBA" id="ARBA00022676"/>
    </source>
</evidence>
<keyword evidence="12" id="KW-1185">Reference proteome</keyword>
<dbReference type="PANTHER" id="PTHR30372">
    <property type="entry name" value="LIPID-A-DISACCHARIDE SYNTHASE"/>
    <property type="match status" value="1"/>
</dbReference>
<dbReference type="Proteomes" id="UP000095237">
    <property type="component" value="Unassembled WGS sequence"/>
</dbReference>
<keyword evidence="5" id="KW-0441">Lipid A biosynthesis</keyword>
<dbReference type="GO" id="GO:0009245">
    <property type="term" value="P:lipid A biosynthetic process"/>
    <property type="evidence" value="ECO:0007669"/>
    <property type="project" value="UniProtKB-KW"/>
</dbReference>
<keyword evidence="10" id="KW-0472">Membrane</keyword>
<comment type="caution">
    <text evidence="11">The sequence shown here is derived from an EMBL/GenBank/DDBJ whole genome shotgun (WGS) entry which is preliminary data.</text>
</comment>
<dbReference type="PANTHER" id="PTHR30372:SF4">
    <property type="entry name" value="LIPID-A-DISACCHARIDE SYNTHASE, MITOCHONDRIAL-RELATED"/>
    <property type="match status" value="1"/>
</dbReference>